<dbReference type="EMBL" id="VUOB01000036">
    <property type="protein sequence ID" value="KAA2260436.1"/>
    <property type="molecule type" value="Genomic_DNA"/>
</dbReference>
<feature type="region of interest" description="Disordered" evidence="1">
    <location>
        <begin position="1"/>
        <end position="34"/>
    </location>
</feature>
<accession>A0A5B2XB19</accession>
<feature type="transmembrane region" description="Helical" evidence="2">
    <location>
        <begin position="62"/>
        <end position="80"/>
    </location>
</feature>
<gene>
    <name evidence="3" type="ORF">F0L68_20075</name>
</gene>
<dbReference type="OrthoDB" id="3679444at2"/>
<keyword evidence="4" id="KW-1185">Reference proteome</keyword>
<dbReference type="RefSeq" id="WP_149851160.1">
    <property type="nucleotide sequence ID" value="NZ_VUOB01000036.1"/>
</dbReference>
<sequence length="236" mass="24474">MSDRTSGTVEGDAAPPAPNGHRPEGTPQAGPRHPDLMSALVTEHFVLQSAASTTVSEATGRASLYLSVLSSALVALGFAAQSPSMVVPFASTVLPALLLLGIFTTVRLVDTGVQNVRYLAGIARIREYYRELDPRAARYFTPWGAGGETAEALASLATKPSFLTGLFTAASMVAAINSIVAGAGAVLVGVLLVGSGHLALLAPCGLLVAVLCMTVFCRYQDARYRALNPQQSKGTS</sequence>
<organism evidence="3 4">
    <name type="scientific">Solihabitans fulvus</name>
    <dbReference type="NCBI Taxonomy" id="1892852"/>
    <lineage>
        <taxon>Bacteria</taxon>
        <taxon>Bacillati</taxon>
        <taxon>Actinomycetota</taxon>
        <taxon>Actinomycetes</taxon>
        <taxon>Pseudonocardiales</taxon>
        <taxon>Pseudonocardiaceae</taxon>
        <taxon>Solihabitans</taxon>
    </lineage>
</organism>
<keyword evidence="2" id="KW-1133">Transmembrane helix</keyword>
<name>A0A5B2XB19_9PSEU</name>
<proteinExistence type="predicted"/>
<dbReference type="Proteomes" id="UP000323454">
    <property type="component" value="Unassembled WGS sequence"/>
</dbReference>
<evidence type="ECO:0000313" key="3">
    <source>
        <dbReference type="EMBL" id="KAA2260436.1"/>
    </source>
</evidence>
<evidence type="ECO:0000313" key="4">
    <source>
        <dbReference type="Proteomes" id="UP000323454"/>
    </source>
</evidence>
<keyword evidence="2" id="KW-0472">Membrane</keyword>
<feature type="transmembrane region" description="Helical" evidence="2">
    <location>
        <begin position="198"/>
        <end position="217"/>
    </location>
</feature>
<keyword evidence="2" id="KW-0812">Transmembrane</keyword>
<reference evidence="3 4" key="1">
    <citation type="submission" date="2019-09" db="EMBL/GenBank/DDBJ databases">
        <title>Goodfellowia gen. nov., a new genus of the Pseudonocardineae related to Actinoalloteichus, containing Goodfellowia coeruleoviolacea gen. nov., comb. nov. gen. nov., comb. nov.</title>
        <authorList>
            <person name="Labeda D."/>
        </authorList>
    </citation>
    <scope>NUCLEOTIDE SEQUENCE [LARGE SCALE GENOMIC DNA]</scope>
    <source>
        <strain evidence="3 4">AN110305</strain>
    </source>
</reference>
<protein>
    <submittedName>
        <fullName evidence="3">Uncharacterized protein</fullName>
    </submittedName>
</protein>
<comment type="caution">
    <text evidence="3">The sequence shown here is derived from an EMBL/GenBank/DDBJ whole genome shotgun (WGS) entry which is preliminary data.</text>
</comment>
<feature type="transmembrane region" description="Helical" evidence="2">
    <location>
        <begin position="86"/>
        <end position="109"/>
    </location>
</feature>
<dbReference type="AlphaFoldDB" id="A0A5B2XB19"/>
<feature type="transmembrane region" description="Helical" evidence="2">
    <location>
        <begin position="166"/>
        <end position="192"/>
    </location>
</feature>
<evidence type="ECO:0000256" key="2">
    <source>
        <dbReference type="SAM" id="Phobius"/>
    </source>
</evidence>
<reference evidence="3 4" key="2">
    <citation type="submission" date="2019-09" db="EMBL/GenBank/DDBJ databases">
        <authorList>
            <person name="Jin C."/>
        </authorList>
    </citation>
    <scope>NUCLEOTIDE SEQUENCE [LARGE SCALE GENOMIC DNA]</scope>
    <source>
        <strain evidence="3 4">AN110305</strain>
    </source>
</reference>
<evidence type="ECO:0000256" key="1">
    <source>
        <dbReference type="SAM" id="MobiDB-lite"/>
    </source>
</evidence>